<organism evidence="2 3">
    <name type="scientific">Arctia plantaginis</name>
    <name type="common">Wood tiger moth</name>
    <name type="synonym">Phalaena plantaginis</name>
    <dbReference type="NCBI Taxonomy" id="874455"/>
    <lineage>
        <taxon>Eukaryota</taxon>
        <taxon>Metazoa</taxon>
        <taxon>Ecdysozoa</taxon>
        <taxon>Arthropoda</taxon>
        <taxon>Hexapoda</taxon>
        <taxon>Insecta</taxon>
        <taxon>Pterygota</taxon>
        <taxon>Neoptera</taxon>
        <taxon>Endopterygota</taxon>
        <taxon>Lepidoptera</taxon>
        <taxon>Glossata</taxon>
        <taxon>Ditrysia</taxon>
        <taxon>Noctuoidea</taxon>
        <taxon>Erebidae</taxon>
        <taxon>Arctiinae</taxon>
        <taxon>Arctia</taxon>
    </lineage>
</organism>
<evidence type="ECO:0000313" key="2">
    <source>
        <dbReference type="EMBL" id="CAB3251478.1"/>
    </source>
</evidence>
<dbReference type="AlphaFoldDB" id="A0A8S1AYP3"/>
<feature type="chain" id="PRO_5035753104" evidence="1">
    <location>
        <begin position="17"/>
        <end position="236"/>
    </location>
</feature>
<sequence length="236" mass="23966">MNSLVVFLSVVALAVAMPSGIQFQGGLLAYSAPIIGSVPAAVSHQSRLDIKSSPAVTTTVVAAPTLLAAPAITTAAFAPAAVSSQSRIDIKSSPAITSTVVSTPVTYSAPALAFSSPLLSDAIAPAVMKTGYIAPAISKSAAIASLAFATETIAASDVPLDTPEVLSARAAHFEAKALAKAHLIKKRSVQLAAAPLATSYAAIPWISTYHAAPYSYTVPISLSSPLINKAYGVHAW</sequence>
<evidence type="ECO:0000313" key="3">
    <source>
        <dbReference type="Proteomes" id="UP000494106"/>
    </source>
</evidence>
<feature type="signal peptide" evidence="1">
    <location>
        <begin position="1"/>
        <end position="16"/>
    </location>
</feature>
<dbReference type="EMBL" id="CADEBC010000550">
    <property type="protein sequence ID" value="CAB3251478.1"/>
    <property type="molecule type" value="Genomic_DNA"/>
</dbReference>
<accession>A0A8S1AYP3</accession>
<protein>
    <submittedName>
        <fullName evidence="2">Uncharacterized protein</fullName>
    </submittedName>
</protein>
<comment type="caution">
    <text evidence="2">The sequence shown here is derived from an EMBL/GenBank/DDBJ whole genome shotgun (WGS) entry which is preliminary data.</text>
</comment>
<dbReference type="Proteomes" id="UP000494106">
    <property type="component" value="Unassembled WGS sequence"/>
</dbReference>
<evidence type="ECO:0000256" key="1">
    <source>
        <dbReference type="SAM" id="SignalP"/>
    </source>
</evidence>
<name>A0A8S1AYP3_ARCPL</name>
<dbReference type="OrthoDB" id="7493608at2759"/>
<gene>
    <name evidence="2" type="ORF">APLA_LOCUS13062</name>
</gene>
<keyword evidence="3" id="KW-1185">Reference proteome</keyword>
<proteinExistence type="predicted"/>
<reference evidence="2 3" key="1">
    <citation type="submission" date="2020-04" db="EMBL/GenBank/DDBJ databases">
        <authorList>
            <person name="Wallbank WR R."/>
            <person name="Pardo Diaz C."/>
            <person name="Kozak K."/>
            <person name="Martin S."/>
            <person name="Jiggins C."/>
            <person name="Moest M."/>
            <person name="Warren A I."/>
            <person name="Byers J.R.P. K."/>
            <person name="Montejo-Kovacevich G."/>
            <person name="Yen C E."/>
        </authorList>
    </citation>
    <scope>NUCLEOTIDE SEQUENCE [LARGE SCALE GENOMIC DNA]</scope>
</reference>
<keyword evidence="1" id="KW-0732">Signal</keyword>